<evidence type="ECO:0000313" key="2">
    <source>
        <dbReference type="EMBL" id="KIM71253.1"/>
    </source>
</evidence>
<sequence length="289" mass="32633">MSFNGAMYNFPPGDAPLNQQTHTPMPPSQSPPALGFQPQERVLPYNANTPSPSSSFSGTSLIDPLMIDNLAQDFNLEPTQRANLHAFVTIGTADGLMERSDLLTRMYLLAAIYADSADRRRIAREQGSMDMKEFFTDLKIRLEGSFTLTKEQTANIRKAANDIIYQPTRTNFTTMHLDLDKYLREQQASLGLSNVYGRPAREQVLASQLKKTCSSVRNSFRQDIRDSILGKNKLSLETFTYQTANKYRRGQFTADMDSGYAIHNAILRRFALENIDLIRKAKKEGEDDD</sequence>
<dbReference type="Proteomes" id="UP000054166">
    <property type="component" value="Unassembled WGS sequence"/>
</dbReference>
<organism evidence="2 3">
    <name type="scientific">Piloderma croceum (strain F 1598)</name>
    <dbReference type="NCBI Taxonomy" id="765440"/>
    <lineage>
        <taxon>Eukaryota</taxon>
        <taxon>Fungi</taxon>
        <taxon>Dikarya</taxon>
        <taxon>Basidiomycota</taxon>
        <taxon>Agaricomycotina</taxon>
        <taxon>Agaricomycetes</taxon>
        <taxon>Agaricomycetidae</taxon>
        <taxon>Atheliales</taxon>
        <taxon>Atheliaceae</taxon>
        <taxon>Piloderma</taxon>
    </lineage>
</organism>
<protein>
    <submittedName>
        <fullName evidence="2">Uncharacterized protein</fullName>
    </submittedName>
</protein>
<reference evidence="3" key="2">
    <citation type="submission" date="2015-01" db="EMBL/GenBank/DDBJ databases">
        <title>Evolutionary Origins and Diversification of the Mycorrhizal Mutualists.</title>
        <authorList>
            <consortium name="DOE Joint Genome Institute"/>
            <consortium name="Mycorrhizal Genomics Consortium"/>
            <person name="Kohler A."/>
            <person name="Kuo A."/>
            <person name="Nagy L.G."/>
            <person name="Floudas D."/>
            <person name="Copeland A."/>
            <person name="Barry K.W."/>
            <person name="Cichocki N."/>
            <person name="Veneault-Fourrey C."/>
            <person name="LaButti K."/>
            <person name="Lindquist E.A."/>
            <person name="Lipzen A."/>
            <person name="Lundell T."/>
            <person name="Morin E."/>
            <person name="Murat C."/>
            <person name="Riley R."/>
            <person name="Ohm R."/>
            <person name="Sun H."/>
            <person name="Tunlid A."/>
            <person name="Henrissat B."/>
            <person name="Grigoriev I.V."/>
            <person name="Hibbett D.S."/>
            <person name="Martin F."/>
        </authorList>
    </citation>
    <scope>NUCLEOTIDE SEQUENCE [LARGE SCALE GENOMIC DNA]</scope>
    <source>
        <strain evidence="3">F 1598</strain>
    </source>
</reference>
<dbReference type="HOGENOM" id="CLU_049769_0_0_1"/>
<dbReference type="EMBL" id="KN833385">
    <property type="protein sequence ID" value="KIM71253.1"/>
    <property type="molecule type" value="Genomic_DNA"/>
</dbReference>
<evidence type="ECO:0000313" key="3">
    <source>
        <dbReference type="Proteomes" id="UP000054166"/>
    </source>
</evidence>
<gene>
    <name evidence="2" type="ORF">PILCRDRAFT_830465</name>
</gene>
<dbReference type="STRING" id="765440.A0A0C3ABU1"/>
<feature type="non-terminal residue" evidence="2">
    <location>
        <position position="289"/>
    </location>
</feature>
<evidence type="ECO:0000256" key="1">
    <source>
        <dbReference type="SAM" id="MobiDB-lite"/>
    </source>
</evidence>
<accession>A0A0C3ABU1</accession>
<dbReference type="OrthoDB" id="3269273at2759"/>
<name>A0A0C3ABU1_PILCF</name>
<keyword evidence="3" id="KW-1185">Reference proteome</keyword>
<feature type="region of interest" description="Disordered" evidence="1">
    <location>
        <begin position="11"/>
        <end position="36"/>
    </location>
</feature>
<dbReference type="AlphaFoldDB" id="A0A0C3ABU1"/>
<proteinExistence type="predicted"/>
<reference evidence="2 3" key="1">
    <citation type="submission" date="2014-04" db="EMBL/GenBank/DDBJ databases">
        <authorList>
            <consortium name="DOE Joint Genome Institute"/>
            <person name="Kuo A."/>
            <person name="Tarkka M."/>
            <person name="Buscot F."/>
            <person name="Kohler A."/>
            <person name="Nagy L.G."/>
            <person name="Floudas D."/>
            <person name="Copeland A."/>
            <person name="Barry K.W."/>
            <person name="Cichocki N."/>
            <person name="Veneault-Fourrey C."/>
            <person name="LaButti K."/>
            <person name="Lindquist E.A."/>
            <person name="Lipzen A."/>
            <person name="Lundell T."/>
            <person name="Morin E."/>
            <person name="Murat C."/>
            <person name="Sun H."/>
            <person name="Tunlid A."/>
            <person name="Henrissat B."/>
            <person name="Grigoriev I.V."/>
            <person name="Hibbett D.S."/>
            <person name="Martin F."/>
            <person name="Nordberg H.P."/>
            <person name="Cantor M.N."/>
            <person name="Hua S.X."/>
        </authorList>
    </citation>
    <scope>NUCLEOTIDE SEQUENCE [LARGE SCALE GENOMIC DNA]</scope>
    <source>
        <strain evidence="2 3">F 1598</strain>
    </source>
</reference>
<dbReference type="InParanoid" id="A0A0C3ABU1"/>